<dbReference type="HAMAP" id="MF_00009">
    <property type="entry name" value="Endoribonucl_YbeY"/>
    <property type="match status" value="1"/>
</dbReference>
<dbReference type="eggNOG" id="COG0319">
    <property type="taxonomic scope" value="Bacteria"/>
</dbReference>
<keyword evidence="3 7" id="KW-0479">Metal-binding</keyword>
<dbReference type="SUPFAM" id="SSF55486">
    <property type="entry name" value="Metalloproteases ('zincins'), catalytic domain"/>
    <property type="match status" value="1"/>
</dbReference>
<dbReference type="EC" id="3.1.-.-" evidence="7"/>
<evidence type="ECO:0000313" key="8">
    <source>
        <dbReference type="EMBL" id="KHE92287.1"/>
    </source>
</evidence>
<comment type="caution">
    <text evidence="8">The sequence shown here is derived from an EMBL/GenBank/DDBJ whole genome shotgun (WGS) entry which is preliminary data.</text>
</comment>
<dbReference type="PANTHER" id="PTHR46986">
    <property type="entry name" value="ENDORIBONUCLEASE YBEY, CHLOROPLASTIC"/>
    <property type="match status" value="1"/>
</dbReference>
<dbReference type="NCBIfam" id="TIGR00043">
    <property type="entry name" value="rRNA maturation RNase YbeY"/>
    <property type="match status" value="1"/>
</dbReference>
<evidence type="ECO:0000256" key="3">
    <source>
        <dbReference type="ARBA" id="ARBA00022723"/>
    </source>
</evidence>
<feature type="binding site" evidence="7">
    <location>
        <position position="106"/>
    </location>
    <ligand>
        <name>Zn(2+)</name>
        <dbReference type="ChEBI" id="CHEBI:29105"/>
        <note>catalytic</note>
    </ligand>
</feature>
<keyword evidence="7" id="KW-0690">Ribosome biogenesis</keyword>
<dbReference type="AlphaFoldDB" id="A0A0B0EGS3"/>
<dbReference type="EMBL" id="JRYO01000139">
    <property type="protein sequence ID" value="KHE92287.1"/>
    <property type="molecule type" value="Genomic_DNA"/>
</dbReference>
<dbReference type="InterPro" id="IPR002036">
    <property type="entry name" value="YbeY"/>
</dbReference>
<evidence type="ECO:0000256" key="6">
    <source>
        <dbReference type="ARBA" id="ARBA00022833"/>
    </source>
</evidence>
<keyword evidence="2 7" id="KW-0540">Nuclease</keyword>
<dbReference type="PANTHER" id="PTHR46986:SF1">
    <property type="entry name" value="ENDORIBONUCLEASE YBEY, CHLOROPLASTIC"/>
    <property type="match status" value="1"/>
</dbReference>
<dbReference type="InterPro" id="IPR023091">
    <property type="entry name" value="MetalPrtase_cat_dom_sf_prd"/>
</dbReference>
<dbReference type="GO" id="GO:0004222">
    <property type="term" value="F:metalloendopeptidase activity"/>
    <property type="evidence" value="ECO:0007669"/>
    <property type="project" value="InterPro"/>
</dbReference>
<protein>
    <recommendedName>
        <fullName evidence="7">Endoribonuclease YbeY</fullName>
        <ecNumber evidence="7">3.1.-.-</ecNumber>
    </recommendedName>
</protein>
<accession>A0A0B0EGS3</accession>
<comment type="function">
    <text evidence="7">Single strand-specific metallo-endoribonuclease involved in late-stage 70S ribosome quality control and in maturation of the 3' terminus of the 16S rRNA.</text>
</comment>
<comment type="cofactor">
    <cofactor evidence="7">
        <name>Zn(2+)</name>
        <dbReference type="ChEBI" id="CHEBI:29105"/>
    </cofactor>
    <text evidence="7">Binds 1 zinc ion.</text>
</comment>
<evidence type="ECO:0000256" key="4">
    <source>
        <dbReference type="ARBA" id="ARBA00022759"/>
    </source>
</evidence>
<evidence type="ECO:0000256" key="7">
    <source>
        <dbReference type="HAMAP-Rule" id="MF_00009"/>
    </source>
</evidence>
<name>A0A0B0EGS3_9BACT</name>
<feature type="binding site" evidence="7">
    <location>
        <position position="116"/>
    </location>
    <ligand>
        <name>Zn(2+)</name>
        <dbReference type="ChEBI" id="CHEBI:29105"/>
        <note>catalytic</note>
    </ligand>
</feature>
<dbReference type="Proteomes" id="UP000030652">
    <property type="component" value="Unassembled WGS sequence"/>
</dbReference>
<keyword evidence="6 7" id="KW-0862">Zinc</keyword>
<comment type="subcellular location">
    <subcellularLocation>
        <location evidence="7">Cytoplasm</location>
    </subcellularLocation>
</comment>
<reference evidence="8 9" key="1">
    <citation type="submission" date="2014-10" db="EMBL/GenBank/DDBJ databases">
        <title>Draft genome of anammox bacterium scalindua brodae, obtained using differential coverage binning of sequence data from two enrichment reactors.</title>
        <authorList>
            <person name="Speth D.R."/>
            <person name="Russ L."/>
            <person name="Kartal B."/>
            <person name="Op den Camp H.J."/>
            <person name="Dutilh B.E."/>
            <person name="Jetten M.S."/>
        </authorList>
    </citation>
    <scope>NUCLEOTIDE SEQUENCE [LARGE SCALE GENOMIC DNA]</scope>
    <source>
        <strain evidence="8">RU1</strain>
    </source>
</reference>
<evidence type="ECO:0000256" key="1">
    <source>
        <dbReference type="ARBA" id="ARBA00010875"/>
    </source>
</evidence>
<keyword evidence="7" id="KW-0963">Cytoplasm</keyword>
<comment type="similarity">
    <text evidence="1 7">Belongs to the endoribonuclease YbeY family.</text>
</comment>
<dbReference type="GO" id="GO:0005737">
    <property type="term" value="C:cytoplasm"/>
    <property type="evidence" value="ECO:0007669"/>
    <property type="project" value="UniProtKB-SubCell"/>
</dbReference>
<dbReference type="PATRIC" id="fig|237368.3.peg.2133"/>
<keyword evidence="7" id="KW-0698">rRNA processing</keyword>
<dbReference type="GO" id="GO:0006364">
    <property type="term" value="P:rRNA processing"/>
    <property type="evidence" value="ECO:0007669"/>
    <property type="project" value="UniProtKB-UniRule"/>
</dbReference>
<organism evidence="8 9">
    <name type="scientific">Candidatus Scalindua brodae</name>
    <dbReference type="NCBI Taxonomy" id="237368"/>
    <lineage>
        <taxon>Bacteria</taxon>
        <taxon>Pseudomonadati</taxon>
        <taxon>Planctomycetota</taxon>
        <taxon>Candidatus Brocadiia</taxon>
        <taxon>Candidatus Brocadiales</taxon>
        <taxon>Candidatus Scalinduaceae</taxon>
        <taxon>Candidatus Scalindua</taxon>
    </lineage>
</organism>
<gene>
    <name evidence="7" type="primary">ybeY</name>
    <name evidence="8" type="ORF">SCABRO_01971</name>
</gene>
<dbReference type="PROSITE" id="PS01306">
    <property type="entry name" value="UPF0054"/>
    <property type="match status" value="1"/>
</dbReference>
<dbReference type="Pfam" id="PF02130">
    <property type="entry name" value="YbeY"/>
    <property type="match status" value="1"/>
</dbReference>
<keyword evidence="4 7" id="KW-0255">Endonuclease</keyword>
<dbReference type="GO" id="GO:0008270">
    <property type="term" value="F:zinc ion binding"/>
    <property type="evidence" value="ECO:0007669"/>
    <property type="project" value="UniProtKB-UniRule"/>
</dbReference>
<sequence length="148" mass="16682">MIVEIANLQKHHKIKNSIITRAAKEVLGKKFNDAKLSIAFVDNKEIKKLNNRYFNVNEVTDVIAFPLNNRKSALNGEIVVSVETAVDTAIKENIDVEAEIILYVVHGLLHLLGYRDGDRNDARIMHEKESNILKALGYNVPTVEDGFQ</sequence>
<evidence type="ECO:0000256" key="5">
    <source>
        <dbReference type="ARBA" id="ARBA00022801"/>
    </source>
</evidence>
<dbReference type="Gene3D" id="3.40.390.30">
    <property type="entry name" value="Metalloproteases ('zincins'), catalytic domain"/>
    <property type="match status" value="1"/>
</dbReference>
<keyword evidence="5 7" id="KW-0378">Hydrolase</keyword>
<dbReference type="InterPro" id="IPR020549">
    <property type="entry name" value="YbeY_CS"/>
</dbReference>
<proteinExistence type="inferred from homology"/>
<feature type="binding site" evidence="7">
    <location>
        <position position="110"/>
    </location>
    <ligand>
        <name>Zn(2+)</name>
        <dbReference type="ChEBI" id="CHEBI:29105"/>
        <note>catalytic</note>
    </ligand>
</feature>
<evidence type="ECO:0000256" key="2">
    <source>
        <dbReference type="ARBA" id="ARBA00022722"/>
    </source>
</evidence>
<dbReference type="GO" id="GO:0004521">
    <property type="term" value="F:RNA endonuclease activity"/>
    <property type="evidence" value="ECO:0007669"/>
    <property type="project" value="UniProtKB-UniRule"/>
</dbReference>
<evidence type="ECO:0000313" key="9">
    <source>
        <dbReference type="Proteomes" id="UP000030652"/>
    </source>
</evidence>